<gene>
    <name evidence="1" type="ORF">A1QO_11495</name>
</gene>
<dbReference type="AlphaFoldDB" id="A0A1E5BCK1"/>
<name>A0A1E5BCK1_9VIBR</name>
<sequence>MWYWYNPSAELGVCKLALRFDIKSVSHRPTERAPLEEKVSLEEKLPFGESAFFEERVLFKESVPLIDEERAWSDGVIILPIETMSLLK</sequence>
<evidence type="ECO:0000313" key="1">
    <source>
        <dbReference type="EMBL" id="OEE32337.1"/>
    </source>
</evidence>
<evidence type="ECO:0000313" key="2">
    <source>
        <dbReference type="Proteomes" id="UP000094741"/>
    </source>
</evidence>
<accession>A0A1E5BCK1</accession>
<protein>
    <submittedName>
        <fullName evidence="1">Uncharacterized protein</fullName>
    </submittedName>
</protein>
<dbReference type="EMBL" id="AJYQ02000114">
    <property type="protein sequence ID" value="OEE32337.1"/>
    <property type="molecule type" value="Genomic_DNA"/>
</dbReference>
<dbReference type="STRING" id="1187848.A1QO_11495"/>
<reference evidence="1 2" key="1">
    <citation type="journal article" date="2012" name="Science">
        <title>Ecological populations of bacteria act as socially cohesive units of antibiotic production and resistance.</title>
        <authorList>
            <person name="Cordero O.X."/>
            <person name="Wildschutte H."/>
            <person name="Kirkup B."/>
            <person name="Proehl S."/>
            <person name="Ngo L."/>
            <person name="Hussain F."/>
            <person name="Le Roux F."/>
            <person name="Mincer T."/>
            <person name="Polz M.F."/>
        </authorList>
    </citation>
    <scope>NUCLEOTIDE SEQUENCE [LARGE SCALE GENOMIC DNA]</scope>
    <source>
        <strain evidence="1 2">ZF-129</strain>
    </source>
</reference>
<organism evidence="1 2">
    <name type="scientific">Vibrio genomosp. F10 str. ZF-129</name>
    <dbReference type="NCBI Taxonomy" id="1187848"/>
    <lineage>
        <taxon>Bacteria</taxon>
        <taxon>Pseudomonadati</taxon>
        <taxon>Pseudomonadota</taxon>
        <taxon>Gammaproteobacteria</taxon>
        <taxon>Vibrionales</taxon>
        <taxon>Vibrionaceae</taxon>
        <taxon>Vibrio</taxon>
    </lineage>
</organism>
<dbReference type="Proteomes" id="UP000094741">
    <property type="component" value="Unassembled WGS sequence"/>
</dbReference>
<proteinExistence type="predicted"/>
<comment type="caution">
    <text evidence="1">The sequence shown here is derived from an EMBL/GenBank/DDBJ whole genome shotgun (WGS) entry which is preliminary data.</text>
</comment>